<sequence>MGITPRRRLTASVTAVVLTCLGAAPVTPAAADEPLRYVALGDSFAASPQVPPPDIANLLCLRSLANYPHAAARALRAELTDVSCSAATVEDLRSSQYPGTGAQFDALSARTDLVSITVGGMDTGLPGLALDCLNTDPEPAGVSCAATYTAGGTDRIRAAIDTWAPSFAAALGEISRRAPHAKVAVVGYGNVIRPGGCFPAQPVWRADADYLHGVFRHLDTRLRQAAQRHGALYVDTYRLGAGHDACAAPADRYIEGWLRTRAAMPLHPNAQGARAIGTALAAAFRGAAPRAGRPSGA</sequence>
<feature type="chain" id="PRO_5046357472" evidence="1">
    <location>
        <begin position="32"/>
        <end position="297"/>
    </location>
</feature>
<dbReference type="PANTHER" id="PTHR37981:SF1">
    <property type="entry name" value="SGNH HYDROLASE-TYPE ESTERASE DOMAIN-CONTAINING PROTEIN"/>
    <property type="match status" value="1"/>
</dbReference>
<dbReference type="InterPro" id="IPR036514">
    <property type="entry name" value="SGNH_hydro_sf"/>
</dbReference>
<dbReference type="PANTHER" id="PTHR37981">
    <property type="entry name" value="LIPASE 2"/>
    <property type="match status" value="1"/>
</dbReference>
<dbReference type="CDD" id="cd01823">
    <property type="entry name" value="SEST_like"/>
    <property type="match status" value="1"/>
</dbReference>
<dbReference type="InterPro" id="IPR013830">
    <property type="entry name" value="SGNH_hydro"/>
</dbReference>
<feature type="signal peptide" evidence="1">
    <location>
        <begin position="1"/>
        <end position="31"/>
    </location>
</feature>
<comment type="caution">
    <text evidence="3">The sequence shown here is derived from an EMBL/GenBank/DDBJ whole genome shotgun (WGS) entry which is preliminary data.</text>
</comment>
<dbReference type="RefSeq" id="WP_359653376.1">
    <property type="nucleotide sequence ID" value="NZ_JBEXZP010000021.1"/>
</dbReference>
<organism evidence="3 4">
    <name type="scientific">Streptomyces lavendulocolor</name>
    <dbReference type="NCBI Taxonomy" id="67316"/>
    <lineage>
        <taxon>Bacteria</taxon>
        <taxon>Bacillati</taxon>
        <taxon>Actinomycetota</taxon>
        <taxon>Actinomycetes</taxon>
        <taxon>Kitasatosporales</taxon>
        <taxon>Streptomycetaceae</taxon>
        <taxon>Streptomyces</taxon>
    </lineage>
</organism>
<evidence type="ECO:0000313" key="4">
    <source>
        <dbReference type="Proteomes" id="UP001550378"/>
    </source>
</evidence>
<proteinExistence type="predicted"/>
<accession>A0ABV2W6A2</accession>
<name>A0ABV2W6A2_9ACTN</name>
<dbReference type="InterPro" id="IPR037460">
    <property type="entry name" value="SEST-like"/>
</dbReference>
<dbReference type="EC" id="3.1.-.-" evidence="3"/>
<keyword evidence="1" id="KW-0732">Signal</keyword>
<keyword evidence="3" id="KW-0378">Hydrolase</keyword>
<evidence type="ECO:0000256" key="1">
    <source>
        <dbReference type="SAM" id="SignalP"/>
    </source>
</evidence>
<gene>
    <name evidence="3" type="ORF">ABZ508_17115</name>
</gene>
<dbReference type="Pfam" id="PF13472">
    <property type="entry name" value="Lipase_GDSL_2"/>
    <property type="match status" value="1"/>
</dbReference>
<dbReference type="Proteomes" id="UP001550378">
    <property type="component" value="Unassembled WGS sequence"/>
</dbReference>
<dbReference type="Gene3D" id="3.40.50.1110">
    <property type="entry name" value="SGNH hydrolase"/>
    <property type="match status" value="1"/>
</dbReference>
<keyword evidence="4" id="KW-1185">Reference proteome</keyword>
<reference evidence="3 4" key="1">
    <citation type="submission" date="2024-06" db="EMBL/GenBank/DDBJ databases">
        <title>The Natural Products Discovery Center: Release of the First 8490 Sequenced Strains for Exploring Actinobacteria Biosynthetic Diversity.</title>
        <authorList>
            <person name="Kalkreuter E."/>
            <person name="Kautsar S.A."/>
            <person name="Yang D."/>
            <person name="Bader C.D."/>
            <person name="Teijaro C.N."/>
            <person name="Fluegel L."/>
            <person name="Davis C.M."/>
            <person name="Simpson J.R."/>
            <person name="Lauterbach L."/>
            <person name="Steele A.D."/>
            <person name="Gui C."/>
            <person name="Meng S."/>
            <person name="Li G."/>
            <person name="Viehrig K."/>
            <person name="Ye F."/>
            <person name="Su P."/>
            <person name="Kiefer A.F."/>
            <person name="Nichols A."/>
            <person name="Cepeda A.J."/>
            <person name="Yan W."/>
            <person name="Fan B."/>
            <person name="Jiang Y."/>
            <person name="Adhikari A."/>
            <person name="Zheng C.-J."/>
            <person name="Schuster L."/>
            <person name="Cowan T.M."/>
            <person name="Smanski M.J."/>
            <person name="Chevrette M.G."/>
            <person name="De Carvalho L.P.S."/>
            <person name="Shen B."/>
        </authorList>
    </citation>
    <scope>NUCLEOTIDE SEQUENCE [LARGE SCALE GENOMIC DNA]</scope>
    <source>
        <strain evidence="3 4">NPDC006337</strain>
    </source>
</reference>
<dbReference type="SUPFAM" id="SSF52266">
    <property type="entry name" value="SGNH hydrolase"/>
    <property type="match status" value="1"/>
</dbReference>
<evidence type="ECO:0000313" key="3">
    <source>
        <dbReference type="EMBL" id="MEU0709078.1"/>
    </source>
</evidence>
<dbReference type="GO" id="GO:0016787">
    <property type="term" value="F:hydrolase activity"/>
    <property type="evidence" value="ECO:0007669"/>
    <property type="project" value="UniProtKB-KW"/>
</dbReference>
<dbReference type="EMBL" id="JBEXZR010000014">
    <property type="protein sequence ID" value="MEU0709078.1"/>
    <property type="molecule type" value="Genomic_DNA"/>
</dbReference>
<protein>
    <submittedName>
        <fullName evidence="3">SGNH/GDSL hydrolase family protein</fullName>
        <ecNumber evidence="3">3.1.-.-</ecNumber>
    </submittedName>
</protein>
<evidence type="ECO:0000259" key="2">
    <source>
        <dbReference type="Pfam" id="PF13472"/>
    </source>
</evidence>
<feature type="domain" description="SGNH hydrolase-type esterase" evidence="2">
    <location>
        <begin position="39"/>
        <end position="275"/>
    </location>
</feature>